<dbReference type="PANTHER" id="PTHR47600:SF1">
    <property type="entry name" value="NUCLEIC ACID-BINDING, OB-FOLD-LIKE PROTEIN"/>
    <property type="match status" value="1"/>
</dbReference>
<evidence type="ECO:0000313" key="4">
    <source>
        <dbReference type="Proteomes" id="UP000541444"/>
    </source>
</evidence>
<evidence type="ECO:0000259" key="2">
    <source>
        <dbReference type="PROSITE" id="PS50126"/>
    </source>
</evidence>
<dbReference type="SUPFAM" id="SSF50249">
    <property type="entry name" value="Nucleic acid-binding proteins"/>
    <property type="match status" value="1"/>
</dbReference>
<dbReference type="OrthoDB" id="1899990at2759"/>
<organism evidence="3 4">
    <name type="scientific">Kingdonia uniflora</name>
    <dbReference type="NCBI Taxonomy" id="39325"/>
    <lineage>
        <taxon>Eukaryota</taxon>
        <taxon>Viridiplantae</taxon>
        <taxon>Streptophyta</taxon>
        <taxon>Embryophyta</taxon>
        <taxon>Tracheophyta</taxon>
        <taxon>Spermatophyta</taxon>
        <taxon>Magnoliopsida</taxon>
        <taxon>Ranunculales</taxon>
        <taxon>Circaeasteraceae</taxon>
        <taxon>Kingdonia</taxon>
    </lineage>
</organism>
<gene>
    <name evidence="3" type="ORF">GIB67_021650</name>
</gene>
<evidence type="ECO:0000256" key="1">
    <source>
        <dbReference type="SAM" id="MobiDB-lite"/>
    </source>
</evidence>
<sequence length="731" mass="81889">MEGLSLRTTSCCFDRFIIPKRRRRHSRCCFSEKKLSFMVFASKENQPQRPKLDQWDQMELKFGQMLGEDPKLTMAKIVGRKLNPDLTYLEVEKSFGTKKGELFDEMLEMEQVVQQQSSKPRLSLVRRPVSAKFKESVSVGNDSNVSKVKKKLSGVVKAPPPPSVPLRKPSSAYQEDMIKTTEEKSSRMRVQSNLVLKMGKEKVKVSVSDVTLLKKPEPVIADDSVESSSVLSVGLDASSDTKGSADSSNDLLSDVLKVGLQPFKQGEVKSGGKEASISRLSYTNSVESTSDQASQQGKPERYLELTNSPGGKEASISEPLDTGSIESTSDQTSLQEKPERFEEAMKEVSRPVMKETSHTSSSGICKVSEIENFIAAPVKEREAADWTRAEELIKTGVREEVELISCSTRGFVASFGSLIGFLPYRYLGAKWKFLAFESWLKKKGLDPSMYKQKLGIVGGNEVQKEIQSRNKNLDSTKDQQIEENLSPDMKLEELLKIYDDEKLKYLSSFIGWKIKVNLVHADRKSRRLMFSGRPKEKEELVEKKRSLIAKLSIGNVVKCCIKKITYFGIFVEVDGVPALIHQSEVSWDATLDPSAFYKIGQIVEAKVHQLDFALERITLSLKEISPDPLIDALESVVEIVEASQEDVEWADVESLIKELQQIQGVQSVSKGRFFLSPGLAPTFQVYMGSVFEKQYKLLARSGNKVQEVIVQASMDKEEMKAAILTCTNRVE</sequence>
<keyword evidence="4" id="KW-1185">Reference proteome</keyword>
<reference evidence="3 4" key="1">
    <citation type="journal article" date="2020" name="IScience">
        <title>Genome Sequencing of the Endangered Kingdonia uniflora (Circaeasteraceae, Ranunculales) Reveals Potential Mechanisms of Evolutionary Specialization.</title>
        <authorList>
            <person name="Sun Y."/>
            <person name="Deng T."/>
            <person name="Zhang A."/>
            <person name="Moore M.J."/>
            <person name="Landis J.B."/>
            <person name="Lin N."/>
            <person name="Zhang H."/>
            <person name="Zhang X."/>
            <person name="Huang J."/>
            <person name="Zhang X."/>
            <person name="Sun H."/>
            <person name="Wang H."/>
        </authorList>
    </citation>
    <scope>NUCLEOTIDE SEQUENCE [LARGE SCALE GENOMIC DNA]</scope>
    <source>
        <strain evidence="3">TB1705</strain>
        <tissue evidence="3">Leaf</tissue>
    </source>
</reference>
<dbReference type="AlphaFoldDB" id="A0A7J7KY80"/>
<feature type="compositionally biased region" description="Polar residues" evidence="1">
    <location>
        <begin position="324"/>
        <end position="335"/>
    </location>
</feature>
<dbReference type="PANTHER" id="PTHR47600">
    <property type="entry name" value="NUCLEIC ACID-BINDING, OB-FOLD-LIKE PROTEIN"/>
    <property type="match status" value="1"/>
</dbReference>
<dbReference type="PROSITE" id="PS50126">
    <property type="entry name" value="S1"/>
    <property type="match status" value="1"/>
</dbReference>
<dbReference type="Gene3D" id="2.40.50.140">
    <property type="entry name" value="Nucleic acid-binding proteins"/>
    <property type="match status" value="1"/>
</dbReference>
<dbReference type="Pfam" id="PF00575">
    <property type="entry name" value="S1"/>
    <property type="match status" value="1"/>
</dbReference>
<dbReference type="InterPro" id="IPR012340">
    <property type="entry name" value="NA-bd_OB-fold"/>
</dbReference>
<feature type="domain" description="S1 motif" evidence="2">
    <location>
        <begin position="554"/>
        <end position="622"/>
    </location>
</feature>
<evidence type="ECO:0000313" key="3">
    <source>
        <dbReference type="EMBL" id="KAF6135288.1"/>
    </source>
</evidence>
<dbReference type="GO" id="GO:0003676">
    <property type="term" value="F:nucleic acid binding"/>
    <property type="evidence" value="ECO:0007669"/>
    <property type="project" value="InterPro"/>
</dbReference>
<dbReference type="Proteomes" id="UP000541444">
    <property type="component" value="Unassembled WGS sequence"/>
</dbReference>
<dbReference type="EMBL" id="JACGCM010002803">
    <property type="protein sequence ID" value="KAF6135288.1"/>
    <property type="molecule type" value="Genomic_DNA"/>
</dbReference>
<comment type="caution">
    <text evidence="3">The sequence shown here is derived from an EMBL/GenBank/DDBJ whole genome shotgun (WGS) entry which is preliminary data.</text>
</comment>
<feature type="region of interest" description="Disordered" evidence="1">
    <location>
        <begin position="281"/>
        <end position="339"/>
    </location>
</feature>
<proteinExistence type="predicted"/>
<dbReference type="InterPro" id="IPR003029">
    <property type="entry name" value="S1_domain"/>
</dbReference>
<protein>
    <recommendedName>
        <fullName evidence="2">S1 motif domain-containing protein</fullName>
    </recommendedName>
</protein>
<feature type="compositionally biased region" description="Polar residues" evidence="1">
    <location>
        <begin position="281"/>
        <end position="297"/>
    </location>
</feature>
<dbReference type="SMART" id="SM00316">
    <property type="entry name" value="S1"/>
    <property type="match status" value="1"/>
</dbReference>
<feature type="region of interest" description="Disordered" evidence="1">
    <location>
        <begin position="150"/>
        <end position="172"/>
    </location>
</feature>
<name>A0A7J7KY80_9MAGN</name>
<accession>A0A7J7KY80</accession>